<dbReference type="InterPro" id="IPR013543">
    <property type="entry name" value="Ca/CaM-dep_prot_kinase-assoc"/>
</dbReference>
<dbReference type="EMBL" id="BDSP01000201">
    <property type="protein sequence ID" value="GAX23455.1"/>
    <property type="molecule type" value="Genomic_DNA"/>
</dbReference>
<feature type="domain" description="Calcium/calmodulin-dependent protein kinase II association-domain" evidence="1">
    <location>
        <begin position="16"/>
        <end position="84"/>
    </location>
</feature>
<dbReference type="Proteomes" id="UP000198406">
    <property type="component" value="Unassembled WGS sequence"/>
</dbReference>
<sequence length="165" mass="18863">MSITSDHEMYQHIVHDVMKANYELLEAIARNDWVSYEKYVDSTITCFEPEAAGHLIEGTDFHKFYFQQSASSATAKKNKSILASPSHLLPHSETTPSCLNTMARPHVRLLGQHAAVVSYVRLVQFVSENGAVQVKQYEETRIWQNKNMDGWRNVHMHRSQIGTSE</sequence>
<dbReference type="GO" id="GO:0004683">
    <property type="term" value="F:calcium/calmodulin-dependent protein kinase activity"/>
    <property type="evidence" value="ECO:0007669"/>
    <property type="project" value="InterPro"/>
</dbReference>
<keyword evidence="3" id="KW-1185">Reference proteome</keyword>
<reference evidence="2 3" key="1">
    <citation type="journal article" date="2015" name="Plant Cell">
        <title>Oil accumulation by the oleaginous diatom Fistulifera solaris as revealed by the genome and transcriptome.</title>
        <authorList>
            <person name="Tanaka T."/>
            <person name="Maeda Y."/>
            <person name="Veluchamy A."/>
            <person name="Tanaka M."/>
            <person name="Abida H."/>
            <person name="Marechal E."/>
            <person name="Bowler C."/>
            <person name="Muto M."/>
            <person name="Sunaga Y."/>
            <person name="Tanaka M."/>
            <person name="Yoshino T."/>
            <person name="Taniguchi T."/>
            <person name="Fukuda Y."/>
            <person name="Nemoto M."/>
            <person name="Matsumoto M."/>
            <person name="Wong P.S."/>
            <person name="Aburatani S."/>
            <person name="Fujibuchi W."/>
        </authorList>
    </citation>
    <scope>NUCLEOTIDE SEQUENCE [LARGE SCALE GENOMIC DNA]</scope>
    <source>
        <strain evidence="2 3">JPCC DA0580</strain>
    </source>
</reference>
<gene>
    <name evidence="2" type="ORF">FisN_15Lh149</name>
</gene>
<dbReference type="Gene3D" id="3.10.450.50">
    <property type="match status" value="1"/>
</dbReference>
<evidence type="ECO:0000259" key="1">
    <source>
        <dbReference type="Pfam" id="PF08332"/>
    </source>
</evidence>
<accession>A0A1Z5KBD4</accession>
<proteinExistence type="predicted"/>
<name>A0A1Z5KBD4_FISSO</name>
<evidence type="ECO:0000313" key="2">
    <source>
        <dbReference type="EMBL" id="GAX23455.1"/>
    </source>
</evidence>
<comment type="caution">
    <text evidence="2">The sequence shown here is derived from an EMBL/GenBank/DDBJ whole genome shotgun (WGS) entry which is preliminary data.</text>
</comment>
<feature type="domain" description="Calcium/calmodulin-dependent protein kinase II association-domain" evidence="1">
    <location>
        <begin position="100"/>
        <end position="160"/>
    </location>
</feature>
<dbReference type="AlphaFoldDB" id="A0A1Z5KBD4"/>
<evidence type="ECO:0000313" key="3">
    <source>
        <dbReference type="Proteomes" id="UP000198406"/>
    </source>
</evidence>
<dbReference type="GO" id="GO:0005516">
    <property type="term" value="F:calmodulin binding"/>
    <property type="evidence" value="ECO:0007669"/>
    <property type="project" value="InterPro"/>
</dbReference>
<dbReference type="Pfam" id="PF08332">
    <property type="entry name" value="CaMKII_AD"/>
    <property type="match status" value="2"/>
</dbReference>
<dbReference type="InterPro" id="IPR032710">
    <property type="entry name" value="NTF2-like_dom_sf"/>
</dbReference>
<dbReference type="OrthoDB" id="40330at2759"/>
<protein>
    <recommendedName>
        <fullName evidence="1">Calcium/calmodulin-dependent protein kinase II association-domain domain-containing protein</fullName>
    </recommendedName>
</protein>
<dbReference type="SUPFAM" id="SSF54427">
    <property type="entry name" value="NTF2-like"/>
    <property type="match status" value="1"/>
</dbReference>
<dbReference type="InParanoid" id="A0A1Z5KBD4"/>
<organism evidence="2 3">
    <name type="scientific">Fistulifera solaris</name>
    <name type="common">Oleaginous diatom</name>
    <dbReference type="NCBI Taxonomy" id="1519565"/>
    <lineage>
        <taxon>Eukaryota</taxon>
        <taxon>Sar</taxon>
        <taxon>Stramenopiles</taxon>
        <taxon>Ochrophyta</taxon>
        <taxon>Bacillariophyta</taxon>
        <taxon>Bacillariophyceae</taxon>
        <taxon>Bacillariophycidae</taxon>
        <taxon>Naviculales</taxon>
        <taxon>Naviculaceae</taxon>
        <taxon>Fistulifera</taxon>
    </lineage>
</organism>